<sequence length="300" mass="32848">MFSWMKPAIPAGKAVVDQVELMDLEKKAAILDKLLESSAYEIAEQIKLNASTVNESSEEGLNMIEHSYEMVKHFIEQSMEIENIANSSHEAAAETSKTSEECIVELTNLVNNIRSSAQFISEFTHLLSNLEENSKNIDHLVEAIKGIAEQTNLLALNAAIEAARAGEHGRGFAVVADEVRSLANTANNSADQIQTEMRKIMDISGSIITKQKEVEELIDSSVNIADTTTSQLNSLVNVAKSSSESMATMIEHIRVQLTNSEDIQEKMQQLVSQTQGSIEGASANLSLSGELIRSLQNIKR</sequence>
<evidence type="ECO:0000256" key="2">
    <source>
        <dbReference type="ARBA" id="ARBA00023224"/>
    </source>
</evidence>
<evidence type="ECO:0000256" key="1">
    <source>
        <dbReference type="ARBA" id="ARBA00004370"/>
    </source>
</evidence>
<dbReference type="PANTHER" id="PTHR32089">
    <property type="entry name" value="METHYL-ACCEPTING CHEMOTAXIS PROTEIN MCPB"/>
    <property type="match status" value="1"/>
</dbReference>
<dbReference type="InterPro" id="IPR004090">
    <property type="entry name" value="Chemotax_Me-accpt_rcpt"/>
</dbReference>
<gene>
    <name evidence="6" type="ORF">ABS311_13195</name>
</gene>
<dbReference type="SUPFAM" id="SSF58104">
    <property type="entry name" value="Methyl-accepting chemotaxis protein (MCP) signaling domain"/>
    <property type="match status" value="1"/>
</dbReference>
<dbReference type="Pfam" id="PF00015">
    <property type="entry name" value="MCPsignal"/>
    <property type="match status" value="1"/>
</dbReference>
<dbReference type="Gene3D" id="1.10.287.950">
    <property type="entry name" value="Methyl-accepting chemotaxis protein"/>
    <property type="match status" value="1"/>
</dbReference>
<comment type="caution">
    <text evidence="6">The sequence shown here is derived from an EMBL/GenBank/DDBJ whole genome shotgun (WGS) entry which is preliminary data.</text>
</comment>
<dbReference type="InterPro" id="IPR004089">
    <property type="entry name" value="MCPsignal_dom"/>
</dbReference>
<dbReference type="SMART" id="SM00283">
    <property type="entry name" value="MA"/>
    <property type="match status" value="1"/>
</dbReference>
<keyword evidence="2 4" id="KW-0807">Transducer</keyword>
<dbReference type="PRINTS" id="PR00260">
    <property type="entry name" value="CHEMTRNSDUCR"/>
</dbReference>
<evidence type="ECO:0000256" key="4">
    <source>
        <dbReference type="PROSITE-ProRule" id="PRU00284"/>
    </source>
</evidence>
<reference evidence="6 7" key="1">
    <citation type="submission" date="2024-06" db="EMBL/GenBank/DDBJ databases">
        <authorList>
            <person name="Chen R.Y."/>
        </authorList>
    </citation>
    <scope>NUCLEOTIDE SEQUENCE [LARGE SCALE GENOMIC DNA]</scope>
    <source>
        <strain evidence="6 7">D2</strain>
    </source>
</reference>
<comment type="subcellular location">
    <subcellularLocation>
        <location evidence="1">Membrane</location>
    </subcellularLocation>
</comment>
<evidence type="ECO:0000256" key="3">
    <source>
        <dbReference type="ARBA" id="ARBA00029447"/>
    </source>
</evidence>
<dbReference type="PROSITE" id="PS50111">
    <property type="entry name" value="CHEMOTAXIS_TRANSDUC_2"/>
    <property type="match status" value="1"/>
</dbReference>
<accession>A0ABV1RIR9</accession>
<protein>
    <submittedName>
        <fullName evidence="6">Methyl-accepting chemotaxis protein</fullName>
    </submittedName>
</protein>
<feature type="domain" description="Methyl-accepting transducer" evidence="5">
    <location>
        <begin position="35"/>
        <end position="279"/>
    </location>
</feature>
<comment type="similarity">
    <text evidence="3">Belongs to the methyl-accepting chemotaxis (MCP) protein family.</text>
</comment>
<keyword evidence="7" id="KW-1185">Reference proteome</keyword>
<evidence type="ECO:0000313" key="6">
    <source>
        <dbReference type="EMBL" id="MER2492835.1"/>
    </source>
</evidence>
<name>A0ABV1RIR9_9ALTE</name>
<organism evidence="6 7">
    <name type="scientific">Catenovulum sediminis</name>
    <dbReference type="NCBI Taxonomy" id="1740262"/>
    <lineage>
        <taxon>Bacteria</taxon>
        <taxon>Pseudomonadati</taxon>
        <taxon>Pseudomonadota</taxon>
        <taxon>Gammaproteobacteria</taxon>
        <taxon>Alteromonadales</taxon>
        <taxon>Alteromonadaceae</taxon>
        <taxon>Catenovulum</taxon>
    </lineage>
</organism>
<evidence type="ECO:0000313" key="7">
    <source>
        <dbReference type="Proteomes" id="UP001467690"/>
    </source>
</evidence>
<evidence type="ECO:0000259" key="5">
    <source>
        <dbReference type="PROSITE" id="PS50111"/>
    </source>
</evidence>
<dbReference type="PANTHER" id="PTHR32089:SF112">
    <property type="entry name" value="LYSOZYME-LIKE PROTEIN-RELATED"/>
    <property type="match status" value="1"/>
</dbReference>
<dbReference type="EMBL" id="JBELOE010000236">
    <property type="protein sequence ID" value="MER2492835.1"/>
    <property type="molecule type" value="Genomic_DNA"/>
</dbReference>
<dbReference type="Proteomes" id="UP001467690">
    <property type="component" value="Unassembled WGS sequence"/>
</dbReference>
<proteinExistence type="inferred from homology"/>